<dbReference type="InterPro" id="IPR014955">
    <property type="entry name" value="DUF1826"/>
</dbReference>
<dbReference type="EMBL" id="AGNL01039220">
    <property type="protein sequence ID" value="EJK52796.1"/>
    <property type="molecule type" value="Genomic_DNA"/>
</dbReference>
<feature type="non-terminal residue" evidence="1">
    <location>
        <position position="1"/>
    </location>
</feature>
<comment type="caution">
    <text evidence="1">The sequence shown here is derived from an EMBL/GenBank/DDBJ whole genome shotgun (WGS) entry which is preliminary data.</text>
</comment>
<gene>
    <name evidence="1" type="ORF">THAOC_27891</name>
</gene>
<evidence type="ECO:0000313" key="2">
    <source>
        <dbReference type="Proteomes" id="UP000266841"/>
    </source>
</evidence>
<dbReference type="eggNOG" id="ENOG502T1J6">
    <property type="taxonomic scope" value="Eukaryota"/>
</dbReference>
<evidence type="ECO:0000313" key="1">
    <source>
        <dbReference type="EMBL" id="EJK52796.1"/>
    </source>
</evidence>
<organism evidence="1 2">
    <name type="scientific">Thalassiosira oceanica</name>
    <name type="common">Marine diatom</name>
    <dbReference type="NCBI Taxonomy" id="159749"/>
    <lineage>
        <taxon>Eukaryota</taxon>
        <taxon>Sar</taxon>
        <taxon>Stramenopiles</taxon>
        <taxon>Ochrophyta</taxon>
        <taxon>Bacillariophyta</taxon>
        <taxon>Coscinodiscophyceae</taxon>
        <taxon>Thalassiosirophycidae</taxon>
        <taxon>Thalassiosirales</taxon>
        <taxon>Thalassiosiraceae</taxon>
        <taxon>Thalassiosira</taxon>
    </lineage>
</organism>
<reference evidence="1 2" key="1">
    <citation type="journal article" date="2012" name="Genome Biol.">
        <title>Genome and low-iron response of an oceanic diatom adapted to chronic iron limitation.</title>
        <authorList>
            <person name="Lommer M."/>
            <person name="Specht M."/>
            <person name="Roy A.S."/>
            <person name="Kraemer L."/>
            <person name="Andreson R."/>
            <person name="Gutowska M.A."/>
            <person name="Wolf J."/>
            <person name="Bergner S.V."/>
            <person name="Schilhabel M.B."/>
            <person name="Klostermeier U.C."/>
            <person name="Beiko R.G."/>
            <person name="Rosenstiel P."/>
            <person name="Hippler M."/>
            <person name="Laroche J."/>
        </authorList>
    </citation>
    <scope>NUCLEOTIDE SEQUENCE [LARGE SCALE GENOMIC DNA]</scope>
    <source>
        <strain evidence="1 2">CCMP1005</strain>
    </source>
</reference>
<name>K0RVE3_THAOC</name>
<accession>K0RVE3</accession>
<dbReference type="Proteomes" id="UP000266841">
    <property type="component" value="Unassembled WGS sequence"/>
</dbReference>
<dbReference type="AlphaFoldDB" id="K0RVE3"/>
<keyword evidence="2" id="KW-1185">Reference proteome</keyword>
<proteinExistence type="predicted"/>
<sequence length="232" mass="25579">MHERQIEVHFTDPASGAEELFEIAFRGAMEGEAKEMQETLSHLATALELYQSAVTPPGHTGQGVNCKARLTLSVGPDGTKCPKYHVDNVQCRMIMPILGPGTMYVPENVAENKDERLPRVINRHWIRNITGHDTLKANDMIVPPHDARKAKELKGINAVQQGRTGEAVFLMGKLWEDTVHKGHDCEDCGVCHKDENAVDESKKLFACVHKSPVIAAGQERILLVVDIANGVC</sequence>
<protein>
    <submittedName>
        <fullName evidence="1">Uncharacterized protein</fullName>
    </submittedName>
</protein>
<dbReference type="Pfam" id="PF08856">
    <property type="entry name" value="DUF1826"/>
    <property type="match status" value="1"/>
</dbReference>